<name>X0WDM0_9ZZZZ</name>
<evidence type="ECO:0000256" key="2">
    <source>
        <dbReference type="ARBA" id="ARBA00022722"/>
    </source>
</evidence>
<dbReference type="EMBL" id="BARS01049018">
    <property type="protein sequence ID" value="GAG29059.1"/>
    <property type="molecule type" value="Genomic_DNA"/>
</dbReference>
<evidence type="ECO:0000256" key="3">
    <source>
        <dbReference type="ARBA" id="ARBA00022723"/>
    </source>
</evidence>
<feature type="domain" description="PIN" evidence="5">
    <location>
        <begin position="2"/>
        <end position="134"/>
    </location>
</feature>
<dbReference type="AlphaFoldDB" id="X0WDM0"/>
<gene>
    <name evidence="6" type="ORF">S01H1_73365</name>
</gene>
<organism evidence="6">
    <name type="scientific">marine sediment metagenome</name>
    <dbReference type="NCBI Taxonomy" id="412755"/>
    <lineage>
        <taxon>unclassified sequences</taxon>
        <taxon>metagenomes</taxon>
        <taxon>ecological metagenomes</taxon>
    </lineage>
</organism>
<comment type="caution">
    <text evidence="6">The sequence shown here is derived from an EMBL/GenBank/DDBJ whole genome shotgun (WGS) entry which is preliminary data.</text>
</comment>
<reference evidence="6" key="1">
    <citation type="journal article" date="2014" name="Front. Microbiol.">
        <title>High frequency of phylogenetically diverse reductive dehalogenase-homologous genes in deep subseafloor sedimentary metagenomes.</title>
        <authorList>
            <person name="Kawai M."/>
            <person name="Futagami T."/>
            <person name="Toyoda A."/>
            <person name="Takaki Y."/>
            <person name="Nishi S."/>
            <person name="Hori S."/>
            <person name="Arai W."/>
            <person name="Tsubouchi T."/>
            <person name="Morono Y."/>
            <person name="Uchiyama I."/>
            <person name="Ito T."/>
            <person name="Fujiyama A."/>
            <person name="Inagaki F."/>
            <person name="Takami H."/>
        </authorList>
    </citation>
    <scope>NUCLEOTIDE SEQUENCE</scope>
    <source>
        <strain evidence="6">Expedition CK06-06</strain>
    </source>
</reference>
<dbReference type="InterPro" id="IPR006226">
    <property type="entry name" value="Mtu_PIN"/>
</dbReference>
<keyword evidence="1" id="KW-1277">Toxin-antitoxin system</keyword>
<dbReference type="InterPro" id="IPR002716">
    <property type="entry name" value="PIN_dom"/>
</dbReference>
<proteinExistence type="inferred from homology"/>
<dbReference type="Gene3D" id="3.40.50.1010">
    <property type="entry name" value="5'-nuclease"/>
    <property type="match status" value="1"/>
</dbReference>
<dbReference type="GO" id="GO:0016788">
    <property type="term" value="F:hydrolase activity, acting on ester bonds"/>
    <property type="evidence" value="ECO:0007669"/>
    <property type="project" value="InterPro"/>
</dbReference>
<evidence type="ECO:0000259" key="5">
    <source>
        <dbReference type="Pfam" id="PF01850"/>
    </source>
</evidence>
<dbReference type="InterPro" id="IPR022907">
    <property type="entry name" value="VapC_family"/>
</dbReference>
<accession>X0WDM0</accession>
<protein>
    <recommendedName>
        <fullName evidence="5">PIN domain-containing protein</fullName>
    </recommendedName>
</protein>
<dbReference type="GO" id="GO:0045926">
    <property type="term" value="P:negative regulation of growth"/>
    <property type="evidence" value="ECO:0007669"/>
    <property type="project" value="UniProtKB-ARBA"/>
</dbReference>
<sequence>MIALDTNILVHAHRQDSMWHGAAFEAVHGLAEGRDPWAIAWPCIHEFIAIVTHPGIFDPPTLLDGAVEQVNAWMGSPSLVLLSEADGYWEVLENTLRKSRVDGPRVHDARVASICLQYGITELWTADRDFSRFPSLKVRNPLL</sequence>
<evidence type="ECO:0000313" key="6">
    <source>
        <dbReference type="EMBL" id="GAG29059.1"/>
    </source>
</evidence>
<keyword evidence="3" id="KW-0479">Metal-binding</keyword>
<dbReference type="SUPFAM" id="SSF88723">
    <property type="entry name" value="PIN domain-like"/>
    <property type="match status" value="1"/>
</dbReference>
<evidence type="ECO:0000256" key="1">
    <source>
        <dbReference type="ARBA" id="ARBA00022649"/>
    </source>
</evidence>
<keyword evidence="2" id="KW-0540">Nuclease</keyword>
<keyword evidence="4" id="KW-0378">Hydrolase</keyword>
<dbReference type="NCBIfam" id="TIGR00028">
    <property type="entry name" value="Mtu_PIN_fam"/>
    <property type="match status" value="1"/>
</dbReference>
<dbReference type="GO" id="GO:0004540">
    <property type="term" value="F:RNA nuclease activity"/>
    <property type="evidence" value="ECO:0007669"/>
    <property type="project" value="InterPro"/>
</dbReference>
<dbReference type="Pfam" id="PF01850">
    <property type="entry name" value="PIN"/>
    <property type="match status" value="1"/>
</dbReference>
<dbReference type="InterPro" id="IPR029060">
    <property type="entry name" value="PIN-like_dom_sf"/>
</dbReference>
<dbReference type="HAMAP" id="MF_00265">
    <property type="entry name" value="VapC_Nob1"/>
    <property type="match status" value="1"/>
</dbReference>
<evidence type="ECO:0000256" key="4">
    <source>
        <dbReference type="ARBA" id="ARBA00022801"/>
    </source>
</evidence>
<dbReference type="GO" id="GO:0046872">
    <property type="term" value="F:metal ion binding"/>
    <property type="evidence" value="ECO:0007669"/>
    <property type="project" value="UniProtKB-KW"/>
</dbReference>